<sequence>MTATAPMKPKRTRRQAENAYYVAEALERLEYDLHTHLNHLRRIPPEWEQIYTERSHHKTRITMRIDQDVLKFFRSLGPGYQPRMNDVLRTFMHARLAGLIEGGETMTEFRDNRWADRDRPEFGDMAKLLDASGGD</sequence>
<dbReference type="AlphaFoldDB" id="A0A8J7INJ4"/>
<accession>A0A8J7INJ4</accession>
<keyword evidence="2" id="KW-1185">Reference proteome</keyword>
<gene>
    <name evidence="1" type="ORF">JF290_05170</name>
</gene>
<dbReference type="RefSeq" id="WP_199023701.1">
    <property type="nucleotide sequence ID" value="NZ_JAELVR010000003.1"/>
</dbReference>
<evidence type="ECO:0000313" key="2">
    <source>
        <dbReference type="Proteomes" id="UP000619079"/>
    </source>
</evidence>
<reference evidence="1" key="1">
    <citation type="submission" date="2020-12" db="EMBL/GenBank/DDBJ databases">
        <title>Sedimentitalea sp. nov., isolated from sand in Incheon.</title>
        <authorList>
            <person name="Kim W."/>
        </authorList>
    </citation>
    <scope>NUCLEOTIDE SEQUENCE</scope>
    <source>
        <strain evidence="1">CAU 1593</strain>
    </source>
</reference>
<protein>
    <submittedName>
        <fullName evidence="1">BrnA antitoxin family protein</fullName>
    </submittedName>
</protein>
<organism evidence="1 2">
    <name type="scientific">Sedimentitalea arenosa</name>
    <dbReference type="NCBI Taxonomy" id="2798803"/>
    <lineage>
        <taxon>Bacteria</taxon>
        <taxon>Pseudomonadati</taxon>
        <taxon>Pseudomonadota</taxon>
        <taxon>Alphaproteobacteria</taxon>
        <taxon>Rhodobacterales</taxon>
        <taxon>Paracoccaceae</taxon>
        <taxon>Sedimentitalea</taxon>
    </lineage>
</organism>
<dbReference type="Pfam" id="PF14384">
    <property type="entry name" value="BrnA_antitoxin"/>
    <property type="match status" value="1"/>
</dbReference>
<proteinExistence type="predicted"/>
<name>A0A8J7INJ4_9RHOB</name>
<dbReference type="InterPro" id="IPR025528">
    <property type="entry name" value="BrnA_antitoxin"/>
</dbReference>
<dbReference type="EMBL" id="JAELVR010000003">
    <property type="protein sequence ID" value="MBJ6370906.1"/>
    <property type="molecule type" value="Genomic_DNA"/>
</dbReference>
<dbReference type="Proteomes" id="UP000619079">
    <property type="component" value="Unassembled WGS sequence"/>
</dbReference>
<evidence type="ECO:0000313" key="1">
    <source>
        <dbReference type="EMBL" id="MBJ6370906.1"/>
    </source>
</evidence>
<comment type="caution">
    <text evidence="1">The sequence shown here is derived from an EMBL/GenBank/DDBJ whole genome shotgun (WGS) entry which is preliminary data.</text>
</comment>